<organism evidence="2 3">
    <name type="scientific">Pseudomonas fluorescens</name>
    <dbReference type="NCBI Taxonomy" id="294"/>
    <lineage>
        <taxon>Bacteria</taxon>
        <taxon>Pseudomonadati</taxon>
        <taxon>Pseudomonadota</taxon>
        <taxon>Gammaproteobacteria</taxon>
        <taxon>Pseudomonadales</taxon>
        <taxon>Pseudomonadaceae</taxon>
        <taxon>Pseudomonas</taxon>
    </lineage>
</organism>
<dbReference type="RefSeq" id="WP_078737995.1">
    <property type="nucleotide sequence ID" value="NZ_MSDF01000001.1"/>
</dbReference>
<dbReference type="EMBL" id="MSDF01000001">
    <property type="protein sequence ID" value="OPB00856.1"/>
    <property type="molecule type" value="Genomic_DNA"/>
</dbReference>
<protein>
    <submittedName>
        <fullName evidence="2">Uncharacterized protein</fullName>
    </submittedName>
</protein>
<accession>A0A1T2Z966</accession>
<proteinExistence type="predicted"/>
<comment type="caution">
    <text evidence="2">The sequence shown here is derived from an EMBL/GenBank/DDBJ whole genome shotgun (WGS) entry which is preliminary data.</text>
</comment>
<dbReference type="AlphaFoldDB" id="A0A1T2Z966"/>
<dbReference type="OrthoDB" id="9777694at2"/>
<evidence type="ECO:0000313" key="3">
    <source>
        <dbReference type="Proteomes" id="UP000190965"/>
    </source>
</evidence>
<feature type="region of interest" description="Disordered" evidence="1">
    <location>
        <begin position="47"/>
        <end position="67"/>
    </location>
</feature>
<sequence length="396" mass="45463">MYTFVSFTVKELFEKVWQTPMVKLAHEIGVSDVAVAKACRKAGIPLPGRGHWAKSEKQRQRKPKPPQVEGNVRFQVLNRDNSLIATGTDLNSPIVRRTIEAPYQLSEPHALVSQWLKSAKTSKVKDGYLNYAGKRVLNVMISSTLIERCAILFDALIKEGQAEGCSWKINAEGKTVITVNDEPISVRLVERLDKHPIPPPPPPKRRPGAPWEPNFMSLRRPQFEWASTGELTFQIEARMDYGERKNWKDTKTAPLEKKLSSILAGLNSASVSIKVLREKEEARNREWAEDERRRLERARTTETQRRLRLSVVKHTERWERAERLRAFIKAVEDRLKIAPIADQEMVNPWIDWARKQADLLDPLKGNLAFITTLEVELESWFSGSHYGQAEKGWWSE</sequence>
<dbReference type="Proteomes" id="UP000190965">
    <property type="component" value="Unassembled WGS sequence"/>
</dbReference>
<gene>
    <name evidence="2" type="ORF">BFW87_00100</name>
</gene>
<evidence type="ECO:0000256" key="1">
    <source>
        <dbReference type="SAM" id="MobiDB-lite"/>
    </source>
</evidence>
<evidence type="ECO:0000313" key="2">
    <source>
        <dbReference type="EMBL" id="OPB00856.1"/>
    </source>
</evidence>
<reference evidence="2 3" key="1">
    <citation type="submission" date="2016-12" db="EMBL/GenBank/DDBJ databases">
        <title>Draft genome sequences of seven strains of Pseudomonas fluorescens that produce 4-formylaminooxyvinylglycine.</title>
        <authorList>
            <person name="Okrent R.A."/>
            <person name="Manning V.A."/>
            <person name="Trippe K.M."/>
        </authorList>
    </citation>
    <scope>NUCLEOTIDE SEQUENCE [LARGE SCALE GENOMIC DNA]</scope>
    <source>
        <strain evidence="2 3">P5A</strain>
    </source>
</reference>
<name>A0A1T2Z966_PSEFL</name>